<comment type="similarity">
    <text evidence="10 12">Belongs to the fluoride channel Fluc/FEX (TC 1.A.43) family.</text>
</comment>
<evidence type="ECO:0000313" key="14">
    <source>
        <dbReference type="Proteomes" id="UP001060336"/>
    </source>
</evidence>
<evidence type="ECO:0000256" key="9">
    <source>
        <dbReference type="ARBA" id="ARBA00023303"/>
    </source>
</evidence>
<feature type="binding site" evidence="12">
    <location>
        <position position="75"/>
    </location>
    <ligand>
        <name>Na(+)</name>
        <dbReference type="ChEBI" id="CHEBI:29101"/>
        <note>structural</note>
    </ligand>
</feature>
<evidence type="ECO:0000256" key="8">
    <source>
        <dbReference type="ARBA" id="ARBA00023136"/>
    </source>
</evidence>
<accession>A0A9J7ANE8</accession>
<evidence type="ECO:0000256" key="7">
    <source>
        <dbReference type="ARBA" id="ARBA00023065"/>
    </source>
</evidence>
<dbReference type="Proteomes" id="UP001060336">
    <property type="component" value="Chromosome"/>
</dbReference>
<evidence type="ECO:0000313" key="13">
    <source>
        <dbReference type="EMBL" id="UUX48686.1"/>
    </source>
</evidence>
<dbReference type="NCBIfam" id="NF010791">
    <property type="entry name" value="PRK14195.1"/>
    <property type="match status" value="1"/>
</dbReference>
<keyword evidence="6 12" id="KW-0915">Sodium</keyword>
<evidence type="ECO:0000256" key="10">
    <source>
        <dbReference type="ARBA" id="ARBA00035120"/>
    </source>
</evidence>
<feature type="transmembrane region" description="Helical" evidence="12">
    <location>
        <begin position="67"/>
        <end position="90"/>
    </location>
</feature>
<keyword evidence="12" id="KW-0813">Transport</keyword>
<dbReference type="EMBL" id="CP102480">
    <property type="protein sequence ID" value="UUX48686.1"/>
    <property type="molecule type" value="Genomic_DNA"/>
</dbReference>
<dbReference type="PANTHER" id="PTHR28259:SF1">
    <property type="entry name" value="FLUORIDE EXPORT PROTEIN 1-RELATED"/>
    <property type="match status" value="1"/>
</dbReference>
<keyword evidence="14" id="KW-1185">Reference proteome</keyword>
<dbReference type="GO" id="GO:0062054">
    <property type="term" value="F:fluoride channel activity"/>
    <property type="evidence" value="ECO:0007669"/>
    <property type="project" value="UniProtKB-UniRule"/>
</dbReference>
<keyword evidence="5 12" id="KW-1133">Transmembrane helix</keyword>
<evidence type="ECO:0000256" key="12">
    <source>
        <dbReference type="HAMAP-Rule" id="MF_00454"/>
    </source>
</evidence>
<dbReference type="PANTHER" id="PTHR28259">
    <property type="entry name" value="FLUORIDE EXPORT PROTEIN 1-RELATED"/>
    <property type="match status" value="1"/>
</dbReference>
<dbReference type="AlphaFoldDB" id="A0A9J7ANE8"/>
<evidence type="ECO:0000256" key="4">
    <source>
        <dbReference type="ARBA" id="ARBA00022692"/>
    </source>
</evidence>
<evidence type="ECO:0000256" key="11">
    <source>
        <dbReference type="ARBA" id="ARBA00035585"/>
    </source>
</evidence>
<keyword evidence="2 12" id="KW-1003">Cell membrane</keyword>
<feature type="transmembrane region" description="Helical" evidence="12">
    <location>
        <begin position="96"/>
        <end position="120"/>
    </location>
</feature>
<keyword evidence="4 12" id="KW-0812">Transmembrane</keyword>
<evidence type="ECO:0000256" key="2">
    <source>
        <dbReference type="ARBA" id="ARBA00022475"/>
    </source>
</evidence>
<dbReference type="HAMAP" id="MF_00454">
    <property type="entry name" value="FluC"/>
    <property type="match status" value="1"/>
</dbReference>
<keyword evidence="7 12" id="KW-0406">Ion transport</keyword>
<gene>
    <name evidence="12 13" type="primary">crcB</name>
    <name evidence="12" type="synonym">fluC</name>
    <name evidence="13" type="ORF">NUH88_14875</name>
</gene>
<feature type="transmembrane region" description="Helical" evidence="12">
    <location>
        <begin position="33"/>
        <end position="55"/>
    </location>
</feature>
<evidence type="ECO:0000256" key="1">
    <source>
        <dbReference type="ARBA" id="ARBA00004651"/>
    </source>
</evidence>
<reference evidence="13" key="1">
    <citation type="submission" date="2022-08" db="EMBL/GenBank/DDBJ databases">
        <title>Nisaea acidiphila sp. nov., isolated from a marine algal debris and emended description of the genus Nisaea Urios et al. 2008.</title>
        <authorList>
            <person name="Kwon K."/>
        </authorList>
    </citation>
    <scope>NUCLEOTIDE SEQUENCE</scope>
    <source>
        <strain evidence="13">MEBiC11861</strain>
    </source>
</reference>
<dbReference type="KEGG" id="naci:NUH88_14875"/>
<keyword evidence="3" id="KW-0997">Cell inner membrane</keyword>
<dbReference type="GO" id="GO:0140114">
    <property type="term" value="P:cellular detoxification of fluoride"/>
    <property type="evidence" value="ECO:0007669"/>
    <property type="project" value="UniProtKB-UniRule"/>
</dbReference>
<organism evidence="13 14">
    <name type="scientific">Nisaea acidiphila</name>
    <dbReference type="NCBI Taxonomy" id="1862145"/>
    <lineage>
        <taxon>Bacteria</taxon>
        <taxon>Pseudomonadati</taxon>
        <taxon>Pseudomonadota</taxon>
        <taxon>Alphaproteobacteria</taxon>
        <taxon>Rhodospirillales</taxon>
        <taxon>Thalassobaculaceae</taxon>
        <taxon>Nisaea</taxon>
    </lineage>
</organism>
<name>A0A9J7ANE8_9PROT</name>
<protein>
    <recommendedName>
        <fullName evidence="12">Fluoride-specific ion channel FluC</fullName>
    </recommendedName>
</protein>
<feature type="binding site" evidence="12">
    <location>
        <position position="78"/>
    </location>
    <ligand>
        <name>Na(+)</name>
        <dbReference type="ChEBI" id="CHEBI:29101"/>
        <note>structural</note>
    </ligand>
</feature>
<comment type="subcellular location">
    <subcellularLocation>
        <location evidence="1 12">Cell membrane</location>
        <topology evidence="1 12">Multi-pass membrane protein</topology>
    </subcellularLocation>
</comment>
<comment type="function">
    <text evidence="12">Fluoride-specific ion channel. Important for reducing fluoride concentration in the cell, thus reducing its toxicity.</text>
</comment>
<dbReference type="RefSeq" id="WP_257767188.1">
    <property type="nucleotide sequence ID" value="NZ_CP102480.1"/>
</dbReference>
<evidence type="ECO:0000256" key="6">
    <source>
        <dbReference type="ARBA" id="ARBA00023053"/>
    </source>
</evidence>
<comment type="activity regulation">
    <text evidence="12">Na(+) is not transported, but it plays an essential structural role and its presence is essential for fluoride channel function.</text>
</comment>
<sequence length="126" mass="13060">MKMLLAIALGGALGALARHKVGSVAMHWLGSGFPYGTLTVNIAGSFLLGLLAGGLAFRFSLPLEARAFLMVGFCGAFTTFSTFALDFATLTERGNLMLAGFYVAVSVAGAILAMFGGLAIMRTLFA</sequence>
<keyword evidence="8 12" id="KW-0472">Membrane</keyword>
<evidence type="ECO:0000256" key="5">
    <source>
        <dbReference type="ARBA" id="ARBA00022989"/>
    </source>
</evidence>
<keyword evidence="9 12" id="KW-0407">Ion channel</keyword>
<keyword evidence="12" id="KW-0479">Metal-binding</keyword>
<dbReference type="GO" id="GO:0046872">
    <property type="term" value="F:metal ion binding"/>
    <property type="evidence" value="ECO:0007669"/>
    <property type="project" value="UniProtKB-KW"/>
</dbReference>
<dbReference type="Pfam" id="PF02537">
    <property type="entry name" value="CRCB"/>
    <property type="match status" value="1"/>
</dbReference>
<comment type="catalytic activity">
    <reaction evidence="11">
        <text>fluoride(in) = fluoride(out)</text>
        <dbReference type="Rhea" id="RHEA:76159"/>
        <dbReference type="ChEBI" id="CHEBI:17051"/>
    </reaction>
    <physiologicalReaction direction="left-to-right" evidence="11">
        <dbReference type="Rhea" id="RHEA:76160"/>
    </physiologicalReaction>
</comment>
<dbReference type="InterPro" id="IPR003691">
    <property type="entry name" value="FluC"/>
</dbReference>
<dbReference type="GO" id="GO:0005886">
    <property type="term" value="C:plasma membrane"/>
    <property type="evidence" value="ECO:0007669"/>
    <property type="project" value="UniProtKB-SubCell"/>
</dbReference>
<evidence type="ECO:0000256" key="3">
    <source>
        <dbReference type="ARBA" id="ARBA00022519"/>
    </source>
</evidence>
<proteinExistence type="inferred from homology"/>